<gene>
    <name evidence="1" type="ORF">TSOC_006334</name>
</gene>
<dbReference type="OrthoDB" id="1678912at2759"/>
<reference evidence="1 2" key="1">
    <citation type="journal article" date="2017" name="Mol. Biol. Evol.">
        <title>The 4-celled Tetrabaena socialis nuclear genome reveals the essential components for genetic control of cell number at the origin of multicellularity in the volvocine lineage.</title>
        <authorList>
            <person name="Featherston J."/>
            <person name="Arakaki Y."/>
            <person name="Hanschen E.R."/>
            <person name="Ferris P.J."/>
            <person name="Michod R.E."/>
            <person name="Olson B.J.S.C."/>
            <person name="Nozaki H."/>
            <person name="Durand P.M."/>
        </authorList>
    </citation>
    <scope>NUCLEOTIDE SEQUENCE [LARGE SCALE GENOMIC DNA]</scope>
    <source>
        <strain evidence="1 2">NIES-571</strain>
    </source>
</reference>
<accession>A0A2J8A3Z8</accession>
<proteinExistence type="predicted"/>
<organism evidence="1 2">
    <name type="scientific">Tetrabaena socialis</name>
    <dbReference type="NCBI Taxonomy" id="47790"/>
    <lineage>
        <taxon>Eukaryota</taxon>
        <taxon>Viridiplantae</taxon>
        <taxon>Chlorophyta</taxon>
        <taxon>core chlorophytes</taxon>
        <taxon>Chlorophyceae</taxon>
        <taxon>CS clade</taxon>
        <taxon>Chlamydomonadales</taxon>
        <taxon>Tetrabaenaceae</taxon>
        <taxon>Tetrabaena</taxon>
    </lineage>
</organism>
<dbReference type="EMBL" id="PGGS01000190">
    <property type="protein sequence ID" value="PNH07250.1"/>
    <property type="molecule type" value="Genomic_DNA"/>
</dbReference>
<dbReference type="AlphaFoldDB" id="A0A2J8A3Z8"/>
<sequence length="50" mass="5587">MRSLVAGPLRSPVAGPFCGRCPFTKQPLTAEALTVLNKNNIERYRSRIQQ</sequence>
<evidence type="ECO:0000313" key="1">
    <source>
        <dbReference type="EMBL" id="PNH07250.1"/>
    </source>
</evidence>
<evidence type="ECO:0000313" key="2">
    <source>
        <dbReference type="Proteomes" id="UP000236333"/>
    </source>
</evidence>
<protein>
    <submittedName>
        <fullName evidence="1">Uncharacterized protein</fullName>
    </submittedName>
</protein>
<comment type="caution">
    <text evidence="1">The sequence shown here is derived from an EMBL/GenBank/DDBJ whole genome shotgun (WGS) entry which is preliminary data.</text>
</comment>
<name>A0A2J8A3Z8_9CHLO</name>
<dbReference type="Proteomes" id="UP000236333">
    <property type="component" value="Unassembled WGS sequence"/>
</dbReference>
<keyword evidence="2" id="KW-1185">Reference proteome</keyword>